<feature type="transmembrane region" description="Helical" evidence="1">
    <location>
        <begin position="119"/>
        <end position="140"/>
    </location>
</feature>
<reference evidence="2 3" key="1">
    <citation type="submission" date="2019-10" db="EMBL/GenBank/DDBJ databases">
        <title>Glycomyces albidus sp. nov., a novel actinomycete isolated from rhizosphere soil of wheat (Triticum aestivum L.).</title>
        <authorList>
            <person name="Qian L."/>
        </authorList>
    </citation>
    <scope>NUCLEOTIDE SEQUENCE [LARGE SCALE GENOMIC DNA]</scope>
    <source>
        <strain evidence="2 3">NEAU-7082</strain>
    </source>
</reference>
<dbReference type="AlphaFoldDB" id="A0A6L5G5G0"/>
<accession>A0A6L5G5G0</accession>
<evidence type="ECO:0000313" key="3">
    <source>
        <dbReference type="Proteomes" id="UP000477750"/>
    </source>
</evidence>
<keyword evidence="1" id="KW-0472">Membrane</keyword>
<proteinExistence type="predicted"/>
<organism evidence="2 3">
    <name type="scientific">Glycomyces albidus</name>
    <dbReference type="NCBI Taxonomy" id="2656774"/>
    <lineage>
        <taxon>Bacteria</taxon>
        <taxon>Bacillati</taxon>
        <taxon>Actinomycetota</taxon>
        <taxon>Actinomycetes</taxon>
        <taxon>Glycomycetales</taxon>
        <taxon>Glycomycetaceae</taxon>
        <taxon>Glycomyces</taxon>
    </lineage>
</organism>
<evidence type="ECO:0000256" key="1">
    <source>
        <dbReference type="SAM" id="Phobius"/>
    </source>
</evidence>
<gene>
    <name evidence="2" type="ORF">GFD30_04620</name>
</gene>
<comment type="caution">
    <text evidence="2">The sequence shown here is derived from an EMBL/GenBank/DDBJ whole genome shotgun (WGS) entry which is preliminary data.</text>
</comment>
<feature type="transmembrane region" description="Helical" evidence="1">
    <location>
        <begin position="16"/>
        <end position="37"/>
    </location>
</feature>
<dbReference type="RefSeq" id="WP_153024031.1">
    <property type="nucleotide sequence ID" value="NZ_WIAO01000003.1"/>
</dbReference>
<keyword evidence="3" id="KW-1185">Reference proteome</keyword>
<name>A0A6L5G5G0_9ACTN</name>
<sequence>MPSTPPNRISSRRRTWLLLFWGGTALACAGLTLLLVLLARANLFESEPFVLLSVVVFTAGFTLRRVTKRAVESIERGQAIKFDPYGPTFSSFIERHAFDPGPLDLGTAEPEPGLRRHVIAGDTVLIATAAALIVIALVMAM</sequence>
<feature type="transmembrane region" description="Helical" evidence="1">
    <location>
        <begin position="49"/>
        <end position="66"/>
    </location>
</feature>
<dbReference type="EMBL" id="WIAO01000003">
    <property type="protein sequence ID" value="MQM24867.1"/>
    <property type="molecule type" value="Genomic_DNA"/>
</dbReference>
<evidence type="ECO:0000313" key="2">
    <source>
        <dbReference type="EMBL" id="MQM24867.1"/>
    </source>
</evidence>
<dbReference type="Proteomes" id="UP000477750">
    <property type="component" value="Unassembled WGS sequence"/>
</dbReference>
<protein>
    <submittedName>
        <fullName evidence="2">Uncharacterized protein</fullName>
    </submittedName>
</protein>
<keyword evidence="1" id="KW-1133">Transmembrane helix</keyword>
<keyword evidence="1" id="KW-0812">Transmembrane</keyword>